<dbReference type="PANTHER" id="PTHR31151">
    <property type="entry name" value="PROLINE-TRNA LIGASE (DUF1680)"/>
    <property type="match status" value="1"/>
</dbReference>
<dbReference type="STRING" id="1642647.PSM36_1186"/>
<accession>A0A1R3SYM9</accession>
<dbReference type="Pfam" id="PF20736">
    <property type="entry name" value="Glyco_hydro127M"/>
    <property type="match status" value="1"/>
</dbReference>
<dbReference type="Pfam" id="PF18951">
    <property type="entry name" value="DUF5695"/>
    <property type="match status" value="1"/>
</dbReference>
<keyword evidence="4" id="KW-1185">Reference proteome</keyword>
<evidence type="ECO:0000313" key="3">
    <source>
        <dbReference type="EMBL" id="SCD20010.1"/>
    </source>
</evidence>
<dbReference type="InterPro" id="IPR049046">
    <property type="entry name" value="Beta-AFase-like_GH127_middle"/>
</dbReference>
<dbReference type="InterPro" id="IPR043750">
    <property type="entry name" value="DUF5695"/>
</dbReference>
<reference evidence="3 4" key="1">
    <citation type="submission" date="2016-08" db="EMBL/GenBank/DDBJ databases">
        <authorList>
            <person name="Seilhamer J.J."/>
        </authorList>
    </citation>
    <scope>NUCLEOTIDE SEQUENCE [LARGE SCALE GENOMIC DNA]</scope>
    <source>
        <strain evidence="3">M3/6</strain>
    </source>
</reference>
<feature type="domain" description="Non-reducing end beta-L-arabinofuranosidase-like GH127 middle" evidence="2">
    <location>
        <begin position="1529"/>
        <end position="1622"/>
    </location>
</feature>
<dbReference type="GO" id="GO:0102478">
    <property type="term" value="F:beta-L-arabinofuranosidase activity"/>
    <property type="evidence" value="ECO:0007669"/>
    <property type="project" value="UniProtKB-EC"/>
</dbReference>
<dbReference type="KEGG" id="psac:PSM36_1186"/>
<evidence type="ECO:0000259" key="1">
    <source>
        <dbReference type="Pfam" id="PF07944"/>
    </source>
</evidence>
<dbReference type="EMBL" id="LT605205">
    <property type="protein sequence ID" value="SCD20010.1"/>
    <property type="molecule type" value="Genomic_DNA"/>
</dbReference>
<dbReference type="Proteomes" id="UP000187464">
    <property type="component" value="Chromosome I"/>
</dbReference>
<evidence type="ECO:0000259" key="2">
    <source>
        <dbReference type="Pfam" id="PF20736"/>
    </source>
</evidence>
<gene>
    <name evidence="3" type="ORF">PSM36_1186</name>
</gene>
<dbReference type="PANTHER" id="PTHR31151:SF0">
    <property type="entry name" value="PROLINE-TRNA LIGASE (DUF1680)"/>
    <property type="match status" value="1"/>
</dbReference>
<dbReference type="EC" id="3.2.1.185" evidence="3"/>
<keyword evidence="3" id="KW-0326">Glycosidase</keyword>
<dbReference type="InterPro" id="IPR012878">
    <property type="entry name" value="Beta-AFase-like_GH127_cat"/>
</dbReference>
<organism evidence="3 4">
    <name type="scientific">Proteiniphilum saccharofermentans</name>
    <dbReference type="NCBI Taxonomy" id="1642647"/>
    <lineage>
        <taxon>Bacteria</taxon>
        <taxon>Pseudomonadati</taxon>
        <taxon>Bacteroidota</taxon>
        <taxon>Bacteroidia</taxon>
        <taxon>Bacteroidales</taxon>
        <taxon>Dysgonomonadaceae</taxon>
        <taxon>Proteiniphilum</taxon>
    </lineage>
</organism>
<evidence type="ECO:0000313" key="4">
    <source>
        <dbReference type="Proteomes" id="UP000187464"/>
    </source>
</evidence>
<name>A0A1R3SYM9_9BACT</name>
<feature type="domain" description="Non-reducing end beta-L-arabinofuranosidase-like GH127 catalytic" evidence="1">
    <location>
        <begin position="1075"/>
        <end position="1520"/>
    </location>
</feature>
<sequence length="1899" mass="215311">MLNPEYQNFEIMKFQIANLKSLVSWFLYLKLYLMKRLIITACIVSVLTLFPSFAQSPWDRIGQKPSTLFMGMGEETFTTKSFSLTLVNASQTVKHLTPLSDMSFDYTPSDRIEQRDKDGLYHLGDINITLRKSVDGSWKQYSTAYNRKPVQQLAVNGNIIAAADLAATLPEDIPVGVKRFWETDKGDLVLRFEITNRSSDNVEIGSLGIPLIFNNILEGKNLDQAHHDNVFFDPYIGKDAGYLQVNRLHGKGASLLVLPQDNAAFEAYNPLNDDPTPKGVVFEGFHEWLIHSKANAETEWKDVEPWNEPTSTNLVPGESKNFSIKFVLAPSIRGIEDELICRRRPVAIGLPGYVLPANEKGRLFIKYPERIRNISVYPENALTLTKKDDTPSRWSEYEVKGNSWGRARVTVNYADGVQQTIHYKVIKSQQEVVDDLGNFLTTKQWYENKDDAFGRSPSIMNYDYDRKQILTQERRSWFVGLSDEAGAGSWLAAVMKQLVRPDHQEIQKIKRFINETMWGGIQHSSDSTKYGVRKSLFYYEPELMPEGTYSDSIRFSGWEAWSKENAEDLGRSYNYPHVAAAHWVMYHLGRNRGIQGIDWKQSLENACYTAIAMMKFAPYYAQFGQMEGSVFLYILLDLQREGFTEMAVTLEAEMKKRADHWRSLNYPFGSEMPWDSTGQEEVYMWTSYFGYADKADVTLNAILAYMPALPHWGYNGSARRYWDFVYGGKLARIERQLHHYGSGLNAIPVLAAYRDNPEDFYLLRVGYAGSMGPLANVTEDGFGPAAFHSYPSTLDIDGYAGDYGSGFYGYAVNAGTYIYNHPEFGWVAFSGNIEKQGEWIKTEITTAGRNRVFIASESLHLTTVAGQMEQIDYNPVTKEVVITFDGNALLDLTVPDDREIVLPKEITKEERGYYVIKSTKGKENTLRFKIEKVEKLQSNANSADIRIITGIEPIHVDCPVGTVPRLPYQVWVTYSDGKSEYRQTRWSNSALATELEQADPEKNPVGHEYAVKGFIIGDNTTQYGYPVTATVKVVDETYATPSHIPVANPVPLDKVVIDGDNRLTSNRDLAILQILSWDVSQQLYNYRDTYGLSTEGYTIADGWDSPTTKLKGHGSGHYMSALAFAFASAVHPEHKSQLRDNMRRMVNELRECQERTFVWNEQLGRYWEARDFAPEAELRTMKGTWEDFDMYKTQWEKYGYGYLNAIPAHHPALIEMYRGYNNSDWVWAPYYSIHKQLAGLIDIATYVDDSGIADKALLIAKDMGLWIWNRLHYRTFVKTDGTQEERRANPGNRYEMWNIYIAGEDGGTGESLARLSEMVTDPIEKARLLEASNYFDSPAFYDPLAKNIDDIRTRHANQHIPKITSALRSFRGNGNPYYYHLSENFWNMIQGRYRYSTGGVGNGEMFRQPYTQILSMATNVTSDNQRNLHPAPNINETCCAYNLAKLTKDLNSFNPDDARYMDYYERVLYNQLIGSLHHTCYQTTYQYAVGLNASKPWGNRTPQSTCCGGTGSENHVKYQEAAYFVSENTIWVALYMPTTLSWDAMNVTIQQDCLWPAENSTIRLTQGTAGFAMKLRVPYWATEGFDVKLNGVSIASSYQPGTYVTIPARTWTTSDVVEVIMPFTRHIDFGPDKLETAATGINETNTPFTPMWVGTLMYGPLAMTATGIDNWEQATIDVDSDLGNIVQNRPVGTKTGVNGNLYTLTLGDKTFQPDYYRHDNTTHYFRINLPGDPNVGLETAQMTIDKSMLKEYLHVAMERKSAQEKWNALTVKIPEYAPWAPHGFSRLMKQLELAQNILSDTDKNYNQTEINEAASALNAAINTMRPGNLPELEDLGDLLSLLTDARAVKQSGRTSVLTEAIQYAEMVVEYVGDGSGTHDMIESALVKLTAALDKTDRTK</sequence>
<keyword evidence="3" id="KW-0378">Hydrolase</keyword>
<protein>
    <submittedName>
        <fullName evidence="3">Putative Beta-L-arabinofuranosidase</fullName>
        <ecNumber evidence="3">3.2.1.185</ecNumber>
    </submittedName>
</protein>
<proteinExistence type="predicted"/>
<dbReference type="Pfam" id="PF07944">
    <property type="entry name" value="Beta-AFase-like_GH127_cat"/>
    <property type="match status" value="1"/>
</dbReference>